<evidence type="ECO:0000313" key="3">
    <source>
        <dbReference type="Proteomes" id="UP000076532"/>
    </source>
</evidence>
<sequence>WDDKENRLGRRLVRFHRVQEGRYLKVSCSAITQAEYAGNGDPVISCIRRGDGMDGCCVTSVDIIYLLERLVDESFQVEEKNRIRRNLEGLRPKTISKHKPGSEDFFQRIMDFPAPKPRNIEKDVKVFDWDLLPQALHKIISKYVGSF</sequence>
<dbReference type="OrthoDB" id="1751210at2759"/>
<proteinExistence type="predicted"/>
<feature type="domain" description="DUF7082" evidence="1">
    <location>
        <begin position="1"/>
        <end position="140"/>
    </location>
</feature>
<organism evidence="2 3">
    <name type="scientific">Athelia psychrophila</name>
    <dbReference type="NCBI Taxonomy" id="1759441"/>
    <lineage>
        <taxon>Eukaryota</taxon>
        <taxon>Fungi</taxon>
        <taxon>Dikarya</taxon>
        <taxon>Basidiomycota</taxon>
        <taxon>Agaricomycotina</taxon>
        <taxon>Agaricomycetes</taxon>
        <taxon>Agaricomycetidae</taxon>
        <taxon>Atheliales</taxon>
        <taxon>Atheliaceae</taxon>
        <taxon>Athelia</taxon>
    </lineage>
</organism>
<dbReference type="PANTHER" id="PTHR39463">
    <property type="entry name" value="MEDUSA"/>
    <property type="match status" value="1"/>
</dbReference>
<dbReference type="Pfam" id="PF23305">
    <property type="entry name" value="DUF7082"/>
    <property type="match status" value="1"/>
</dbReference>
<dbReference type="GO" id="GO:0005634">
    <property type="term" value="C:nucleus"/>
    <property type="evidence" value="ECO:0007669"/>
    <property type="project" value="TreeGrafter"/>
</dbReference>
<protein>
    <recommendedName>
        <fullName evidence="1">DUF7082 domain-containing protein</fullName>
    </recommendedName>
</protein>
<dbReference type="PANTHER" id="PTHR39463:SF1">
    <property type="entry name" value="MEDUSA"/>
    <property type="match status" value="1"/>
</dbReference>
<dbReference type="Proteomes" id="UP000076532">
    <property type="component" value="Unassembled WGS sequence"/>
</dbReference>
<evidence type="ECO:0000313" key="2">
    <source>
        <dbReference type="EMBL" id="KZP34295.1"/>
    </source>
</evidence>
<name>A0A166X075_9AGAM</name>
<dbReference type="EMBL" id="KV417480">
    <property type="protein sequence ID" value="KZP34295.1"/>
    <property type="molecule type" value="Genomic_DNA"/>
</dbReference>
<evidence type="ECO:0000259" key="1">
    <source>
        <dbReference type="Pfam" id="PF23305"/>
    </source>
</evidence>
<gene>
    <name evidence="2" type="ORF">FIBSPDRAFT_691233</name>
</gene>
<accession>A0A166X075</accession>
<feature type="non-terminal residue" evidence="2">
    <location>
        <position position="147"/>
    </location>
</feature>
<keyword evidence="3" id="KW-1185">Reference proteome</keyword>
<feature type="non-terminal residue" evidence="2">
    <location>
        <position position="1"/>
    </location>
</feature>
<dbReference type="STRING" id="436010.A0A166X075"/>
<dbReference type="InterPro" id="IPR055509">
    <property type="entry name" value="DUF7082"/>
</dbReference>
<dbReference type="AlphaFoldDB" id="A0A166X075"/>
<reference evidence="2 3" key="1">
    <citation type="journal article" date="2016" name="Mol. Biol. Evol.">
        <title>Comparative Genomics of Early-Diverging Mushroom-Forming Fungi Provides Insights into the Origins of Lignocellulose Decay Capabilities.</title>
        <authorList>
            <person name="Nagy L.G."/>
            <person name="Riley R."/>
            <person name="Tritt A."/>
            <person name="Adam C."/>
            <person name="Daum C."/>
            <person name="Floudas D."/>
            <person name="Sun H."/>
            <person name="Yadav J.S."/>
            <person name="Pangilinan J."/>
            <person name="Larsson K.H."/>
            <person name="Matsuura K."/>
            <person name="Barry K."/>
            <person name="Labutti K."/>
            <person name="Kuo R."/>
            <person name="Ohm R.A."/>
            <person name="Bhattacharya S.S."/>
            <person name="Shirouzu T."/>
            <person name="Yoshinaga Y."/>
            <person name="Martin F.M."/>
            <person name="Grigoriev I.V."/>
            <person name="Hibbett D.S."/>
        </authorList>
    </citation>
    <scope>NUCLEOTIDE SEQUENCE [LARGE SCALE GENOMIC DNA]</scope>
    <source>
        <strain evidence="2 3">CBS 109695</strain>
    </source>
</reference>